<reference evidence="7" key="1">
    <citation type="journal article" date="2021" name="Proc. Natl. Acad. Sci. U.S.A.">
        <title>Three genomes in the algal genus Volvox reveal the fate of a haploid sex-determining region after a transition to homothallism.</title>
        <authorList>
            <person name="Yamamoto K."/>
            <person name="Hamaji T."/>
            <person name="Kawai-Toyooka H."/>
            <person name="Matsuzaki R."/>
            <person name="Takahashi F."/>
            <person name="Nishimura Y."/>
            <person name="Kawachi M."/>
            <person name="Noguchi H."/>
            <person name="Minakuchi Y."/>
            <person name="Umen J.G."/>
            <person name="Toyoda A."/>
            <person name="Nozaki H."/>
        </authorList>
    </citation>
    <scope>NUCLEOTIDE SEQUENCE</scope>
    <source>
        <strain evidence="8">NIES-3785</strain>
        <strain evidence="7">NIES-3786</strain>
    </source>
</reference>
<dbReference type="InterPro" id="IPR012681">
    <property type="entry name" value="NCS1"/>
</dbReference>
<dbReference type="AlphaFoldDB" id="A0A8J4CYD2"/>
<dbReference type="Gene3D" id="1.10.4160.10">
    <property type="entry name" value="Hydantoin permease"/>
    <property type="match status" value="1"/>
</dbReference>
<sequence length="585" mass="62910">MSIPVHQVISRRGHALLGPTSARAHANVHIFPQPFGIIPRVPIPGQLLHHSRPGSRPCRPSCPYMRAGLGMFEDPIVARPPSNPDPALFNEDFSPTTSDKRTFDTTDYATFWITLVISITTYYLAASLVDLGMSWWQGILTVFFGNVITLVPMVLNAHPGTKYGVPFPVLARASFGILGANLPSLSRAIVACGWFGIQTWIGGSSIYQMLMAVTGGSVAGPVVGWLGISLPEFACFLTFWAAQVWIVLRGMESIRILEKYSAPILIGLSVALMTWAVTTAGGFGPMLSTPSQFGIGMPKEGQFWSVFWPAVTANVGYWATLSLNIPDFTRFAKSQRDQVLGQALGLPLFMALFTFLGLAVTSATVVIYGEAIIDPVQLLGRMQGVLPICISLFGLMWATLTTNIAANVVAPANAFVNCAPKYITFEAGSFMTALLGLIMMPWNLVSSTHGFVNTWLIGYSALLGPVIGIVMSDYFLVRNRQLDIDSLYSTGDRSIYWYKNGWNYAALWAILIGVLPTLPGFLATIGVVSGLPAIFAQLYDCAWFVGVAVSSVVYCLLMRGAPGAYQSGAGTQGGLGGPLPAPQAA</sequence>
<dbReference type="NCBIfam" id="TIGR00800">
    <property type="entry name" value="ncs1"/>
    <property type="match status" value="1"/>
</dbReference>
<feature type="transmembrane region" description="Helical" evidence="6">
    <location>
        <begin position="456"/>
        <end position="477"/>
    </location>
</feature>
<dbReference type="PANTHER" id="PTHR30618">
    <property type="entry name" value="NCS1 FAMILY PURINE/PYRIMIDINE TRANSPORTER"/>
    <property type="match status" value="1"/>
</dbReference>
<dbReference type="EMBL" id="BNCQ01000075">
    <property type="protein sequence ID" value="GIM16191.1"/>
    <property type="molecule type" value="Genomic_DNA"/>
</dbReference>
<feature type="transmembrane region" description="Helical" evidence="6">
    <location>
        <begin position="135"/>
        <end position="155"/>
    </location>
</feature>
<dbReference type="InterPro" id="IPR001248">
    <property type="entry name" value="Pur-cyt_permease"/>
</dbReference>
<dbReference type="FunFam" id="1.10.4160.10:FF:000001">
    <property type="entry name" value="Uracil permease, putative"/>
    <property type="match status" value="1"/>
</dbReference>
<evidence type="ECO:0000313" key="7">
    <source>
        <dbReference type="EMBL" id="GIL91206.1"/>
    </source>
</evidence>
<gene>
    <name evidence="7" type="ORF">Vretifemale_18899</name>
    <name evidence="8" type="ORF">Vretimale_18864</name>
</gene>
<evidence type="ECO:0000256" key="3">
    <source>
        <dbReference type="ARBA" id="ARBA00022692"/>
    </source>
</evidence>
<dbReference type="EMBL" id="BNCP01000063">
    <property type="protein sequence ID" value="GIL91206.1"/>
    <property type="molecule type" value="Genomic_DNA"/>
</dbReference>
<dbReference type="CDD" id="cd11485">
    <property type="entry name" value="SLC-NCS1sbd_YbbW-like"/>
    <property type="match status" value="1"/>
</dbReference>
<dbReference type="GO" id="GO:0015205">
    <property type="term" value="F:nucleobase transmembrane transporter activity"/>
    <property type="evidence" value="ECO:0007669"/>
    <property type="project" value="TreeGrafter"/>
</dbReference>
<feature type="transmembrane region" description="Helical" evidence="6">
    <location>
        <begin position="505"/>
        <end position="528"/>
    </location>
</feature>
<feature type="transmembrane region" description="Helical" evidence="6">
    <location>
        <begin position="346"/>
        <end position="373"/>
    </location>
</feature>
<comment type="similarity">
    <text evidence="2">Belongs to the purine-cytosine permease (2.A.39) family.</text>
</comment>
<feature type="transmembrane region" description="Helical" evidence="6">
    <location>
        <begin position="303"/>
        <end position="325"/>
    </location>
</feature>
<evidence type="ECO:0000256" key="2">
    <source>
        <dbReference type="ARBA" id="ARBA00008974"/>
    </source>
</evidence>
<evidence type="ECO:0000256" key="1">
    <source>
        <dbReference type="ARBA" id="ARBA00004141"/>
    </source>
</evidence>
<feature type="transmembrane region" description="Helical" evidence="6">
    <location>
        <begin position="534"/>
        <end position="557"/>
    </location>
</feature>
<dbReference type="PANTHER" id="PTHR30618:SF0">
    <property type="entry name" value="PURINE-URACIL PERMEASE NCS1"/>
    <property type="match status" value="1"/>
</dbReference>
<proteinExistence type="inferred from homology"/>
<dbReference type="InterPro" id="IPR045225">
    <property type="entry name" value="Uracil/uridine/allantoin_perm"/>
</dbReference>
<evidence type="ECO:0000256" key="5">
    <source>
        <dbReference type="ARBA" id="ARBA00023136"/>
    </source>
</evidence>
<organism evidence="7 9">
    <name type="scientific">Volvox reticuliferus</name>
    <dbReference type="NCBI Taxonomy" id="1737510"/>
    <lineage>
        <taxon>Eukaryota</taxon>
        <taxon>Viridiplantae</taxon>
        <taxon>Chlorophyta</taxon>
        <taxon>core chlorophytes</taxon>
        <taxon>Chlorophyceae</taxon>
        <taxon>CS clade</taxon>
        <taxon>Chlamydomonadales</taxon>
        <taxon>Volvocaceae</taxon>
        <taxon>Volvox</taxon>
    </lineage>
</organism>
<dbReference type="Proteomes" id="UP000722791">
    <property type="component" value="Unassembled WGS sequence"/>
</dbReference>
<dbReference type="GO" id="GO:0005886">
    <property type="term" value="C:plasma membrane"/>
    <property type="evidence" value="ECO:0007669"/>
    <property type="project" value="TreeGrafter"/>
</dbReference>
<feature type="transmembrane region" description="Helical" evidence="6">
    <location>
        <begin position="222"/>
        <end position="248"/>
    </location>
</feature>
<comment type="subcellular location">
    <subcellularLocation>
        <location evidence="1">Membrane</location>
        <topology evidence="1">Multi-pass membrane protein</topology>
    </subcellularLocation>
</comment>
<accession>A0A8J4CYD2</accession>
<keyword evidence="4 6" id="KW-1133">Transmembrane helix</keyword>
<feature type="transmembrane region" description="Helical" evidence="6">
    <location>
        <begin position="385"/>
        <end position="410"/>
    </location>
</feature>
<feature type="transmembrane region" description="Helical" evidence="6">
    <location>
        <begin position="260"/>
        <end position="283"/>
    </location>
</feature>
<keyword evidence="9" id="KW-1185">Reference proteome</keyword>
<evidence type="ECO:0000256" key="6">
    <source>
        <dbReference type="SAM" id="Phobius"/>
    </source>
</evidence>
<dbReference type="Proteomes" id="UP000747110">
    <property type="component" value="Unassembled WGS sequence"/>
</dbReference>
<comment type="caution">
    <text evidence="7">The sequence shown here is derived from an EMBL/GenBank/DDBJ whole genome shotgun (WGS) entry which is preliminary data.</text>
</comment>
<dbReference type="OrthoDB" id="2018619at2759"/>
<feature type="transmembrane region" description="Helical" evidence="6">
    <location>
        <begin position="188"/>
        <end position="210"/>
    </location>
</feature>
<keyword evidence="3 6" id="KW-0812">Transmembrane</keyword>
<feature type="transmembrane region" description="Helical" evidence="6">
    <location>
        <begin position="422"/>
        <end position="444"/>
    </location>
</feature>
<evidence type="ECO:0000313" key="9">
    <source>
        <dbReference type="Proteomes" id="UP000747110"/>
    </source>
</evidence>
<evidence type="ECO:0000313" key="8">
    <source>
        <dbReference type="EMBL" id="GIM16191.1"/>
    </source>
</evidence>
<dbReference type="Pfam" id="PF02133">
    <property type="entry name" value="Transp_cyt_pur"/>
    <property type="match status" value="1"/>
</dbReference>
<name>A0A8J4CYD2_9CHLO</name>
<keyword evidence="5 6" id="KW-0472">Membrane</keyword>
<feature type="transmembrane region" description="Helical" evidence="6">
    <location>
        <begin position="108"/>
        <end position="129"/>
    </location>
</feature>
<protein>
    <submittedName>
        <fullName evidence="7">Uncharacterized protein</fullName>
    </submittedName>
</protein>
<evidence type="ECO:0000256" key="4">
    <source>
        <dbReference type="ARBA" id="ARBA00022989"/>
    </source>
</evidence>